<accession>A0A915EBU3</accession>
<proteinExistence type="inferred from homology"/>
<dbReference type="AlphaFoldDB" id="A0A915EBU3"/>
<evidence type="ECO:0000256" key="1">
    <source>
        <dbReference type="ARBA" id="ARBA00005613"/>
    </source>
</evidence>
<dbReference type="InterPro" id="IPR004910">
    <property type="entry name" value="Yippee/Mis18/Cereblon"/>
</dbReference>
<evidence type="ECO:0000256" key="4">
    <source>
        <dbReference type="SAM" id="MobiDB-lite"/>
    </source>
</evidence>
<feature type="compositionally biased region" description="Polar residues" evidence="4">
    <location>
        <begin position="311"/>
        <end position="328"/>
    </location>
</feature>
<feature type="region of interest" description="Disordered" evidence="4">
    <location>
        <begin position="270"/>
        <end position="335"/>
    </location>
</feature>
<dbReference type="GO" id="GO:0046872">
    <property type="term" value="F:metal ion binding"/>
    <property type="evidence" value="ECO:0007669"/>
    <property type="project" value="UniProtKB-KW"/>
</dbReference>
<protein>
    <submittedName>
        <fullName evidence="7">Yippee domain-containing protein</fullName>
    </submittedName>
</protein>
<evidence type="ECO:0000313" key="7">
    <source>
        <dbReference type="WBParaSite" id="jg4685"/>
    </source>
</evidence>
<dbReference type="Proteomes" id="UP000887574">
    <property type="component" value="Unplaced"/>
</dbReference>
<organism evidence="6 7">
    <name type="scientific">Ditylenchus dipsaci</name>
    <dbReference type="NCBI Taxonomy" id="166011"/>
    <lineage>
        <taxon>Eukaryota</taxon>
        <taxon>Metazoa</taxon>
        <taxon>Ecdysozoa</taxon>
        <taxon>Nematoda</taxon>
        <taxon>Chromadorea</taxon>
        <taxon>Rhabditida</taxon>
        <taxon>Tylenchina</taxon>
        <taxon>Tylenchomorpha</taxon>
        <taxon>Sphaerularioidea</taxon>
        <taxon>Anguinidae</taxon>
        <taxon>Anguininae</taxon>
        <taxon>Ditylenchus</taxon>
    </lineage>
</organism>
<sequence length="372" mass="40898">MGRPFLEHLGGKRFYNCEHCGTYLSNRKEIISHTFRGATGQAYLFRSVVNIKVSKVETRYMITGQHMVRDVFCKNCRSKLGWMYEFACDHDQSYKEGHVILERKLLRESDETDPGLAERNRPLTRTSSASSVSSSGINSFSTKMTILPKGKKSHSLAKAERYNAVRGGDIRHLTAQAIQLVILLVMRTGLSHTTVILLPTPILVLPFDLSLILPSRTNNSIFRGGCYIRCYDFSTFSSKSGTALITSNQSQAQVSTIVGPGSSLLISSSGAINSPQSPSANPVGLPSLQAGGKGTEKSLPVVASSSKRKPGSTSKNRQAHHQQNAENYNSDDEYGSGFKDDELEIRFAERLKKARGLVIKEVKGMVLACFVL</sequence>
<comment type="similarity">
    <text evidence="1">Belongs to the yippee family.</text>
</comment>
<dbReference type="WBParaSite" id="jg4685">
    <property type="protein sequence ID" value="jg4685"/>
    <property type="gene ID" value="jg4685"/>
</dbReference>
<dbReference type="PROSITE" id="PS51792">
    <property type="entry name" value="YIPPEE"/>
    <property type="match status" value="1"/>
</dbReference>
<feature type="domain" description="Yippee" evidence="5">
    <location>
        <begin position="13"/>
        <end position="110"/>
    </location>
</feature>
<keyword evidence="2" id="KW-0479">Metal-binding</keyword>
<evidence type="ECO:0000313" key="6">
    <source>
        <dbReference type="Proteomes" id="UP000887574"/>
    </source>
</evidence>
<dbReference type="InterPro" id="IPR034751">
    <property type="entry name" value="Yippee"/>
</dbReference>
<name>A0A915EBU3_9BILA</name>
<evidence type="ECO:0000259" key="5">
    <source>
        <dbReference type="PROSITE" id="PS51792"/>
    </source>
</evidence>
<dbReference type="InterPro" id="IPR039058">
    <property type="entry name" value="Yippee_fam"/>
</dbReference>
<feature type="region of interest" description="Disordered" evidence="4">
    <location>
        <begin position="111"/>
        <end position="137"/>
    </location>
</feature>
<dbReference type="PANTHER" id="PTHR13848">
    <property type="entry name" value="PROTEIN YIPPEE-LIKE CG15309-RELATED"/>
    <property type="match status" value="1"/>
</dbReference>
<dbReference type="Pfam" id="PF03226">
    <property type="entry name" value="Yippee-Mis18"/>
    <property type="match status" value="1"/>
</dbReference>
<feature type="compositionally biased region" description="Low complexity" evidence="4">
    <location>
        <begin position="127"/>
        <end position="137"/>
    </location>
</feature>
<evidence type="ECO:0000256" key="3">
    <source>
        <dbReference type="ARBA" id="ARBA00022833"/>
    </source>
</evidence>
<evidence type="ECO:0000256" key="2">
    <source>
        <dbReference type="ARBA" id="ARBA00022723"/>
    </source>
</evidence>
<keyword evidence="6" id="KW-1185">Reference proteome</keyword>
<keyword evidence="3" id="KW-0862">Zinc</keyword>
<reference evidence="7" key="1">
    <citation type="submission" date="2022-11" db="UniProtKB">
        <authorList>
            <consortium name="WormBaseParasite"/>
        </authorList>
    </citation>
    <scope>IDENTIFICATION</scope>
</reference>